<feature type="compositionally biased region" description="Polar residues" evidence="2">
    <location>
        <begin position="492"/>
        <end position="503"/>
    </location>
</feature>
<gene>
    <name evidence="3" type="primary">RSBN1L</name>
    <name evidence="3" type="ORF">Anas_09814</name>
</gene>
<evidence type="ECO:0000256" key="1">
    <source>
        <dbReference type="ARBA" id="ARBA00010560"/>
    </source>
</evidence>
<feature type="compositionally biased region" description="Polar residues" evidence="2">
    <location>
        <begin position="384"/>
        <end position="396"/>
    </location>
</feature>
<feature type="compositionally biased region" description="Polar residues" evidence="2">
    <location>
        <begin position="1247"/>
        <end position="1269"/>
    </location>
</feature>
<feature type="compositionally biased region" description="Pro residues" evidence="2">
    <location>
        <begin position="1023"/>
        <end position="1037"/>
    </location>
</feature>
<feature type="compositionally biased region" description="Pro residues" evidence="2">
    <location>
        <begin position="664"/>
        <end position="692"/>
    </location>
</feature>
<feature type="compositionally biased region" description="Basic residues" evidence="2">
    <location>
        <begin position="1745"/>
        <end position="1757"/>
    </location>
</feature>
<feature type="region of interest" description="Disordered" evidence="2">
    <location>
        <begin position="272"/>
        <end position="542"/>
    </location>
</feature>
<feature type="compositionally biased region" description="Basic and acidic residues" evidence="2">
    <location>
        <begin position="153"/>
        <end position="162"/>
    </location>
</feature>
<feature type="compositionally biased region" description="Basic and acidic residues" evidence="2">
    <location>
        <begin position="19"/>
        <end position="41"/>
    </location>
</feature>
<keyword evidence="4" id="KW-1185">Reference proteome</keyword>
<feature type="compositionally biased region" description="Basic and acidic residues" evidence="2">
    <location>
        <begin position="1758"/>
        <end position="1786"/>
    </location>
</feature>
<feature type="compositionally biased region" description="Polar residues" evidence="2">
    <location>
        <begin position="143"/>
        <end position="152"/>
    </location>
</feature>
<feature type="region of interest" description="Disordered" evidence="2">
    <location>
        <begin position="645"/>
        <end position="692"/>
    </location>
</feature>
<evidence type="ECO:0000256" key="2">
    <source>
        <dbReference type="SAM" id="MobiDB-lite"/>
    </source>
</evidence>
<feature type="region of interest" description="Disordered" evidence="2">
    <location>
        <begin position="58"/>
        <end position="130"/>
    </location>
</feature>
<proteinExistence type="inferred from homology"/>
<feature type="compositionally biased region" description="Polar residues" evidence="2">
    <location>
        <begin position="1"/>
        <end position="18"/>
    </location>
</feature>
<feature type="compositionally biased region" description="Basic and acidic residues" evidence="2">
    <location>
        <begin position="1715"/>
        <end position="1744"/>
    </location>
</feature>
<feature type="compositionally biased region" description="Low complexity" evidence="2">
    <location>
        <begin position="1178"/>
        <end position="1189"/>
    </location>
</feature>
<feature type="compositionally biased region" description="Polar residues" evidence="2">
    <location>
        <begin position="933"/>
        <end position="942"/>
    </location>
</feature>
<feature type="region of interest" description="Disordered" evidence="2">
    <location>
        <begin position="583"/>
        <end position="614"/>
    </location>
</feature>
<feature type="compositionally biased region" description="Low complexity" evidence="2">
    <location>
        <begin position="525"/>
        <end position="537"/>
    </location>
</feature>
<name>A0A5N5SPU2_9CRUS</name>
<feature type="compositionally biased region" description="Basic and acidic residues" evidence="2">
    <location>
        <begin position="809"/>
        <end position="823"/>
    </location>
</feature>
<feature type="compositionally biased region" description="Polar residues" evidence="2">
    <location>
        <begin position="83"/>
        <end position="96"/>
    </location>
</feature>
<feature type="compositionally biased region" description="Basic and acidic residues" evidence="2">
    <location>
        <begin position="65"/>
        <end position="75"/>
    </location>
</feature>
<evidence type="ECO:0000313" key="4">
    <source>
        <dbReference type="Proteomes" id="UP000326759"/>
    </source>
</evidence>
<feature type="region of interest" description="Disordered" evidence="2">
    <location>
        <begin position="1174"/>
        <end position="1197"/>
    </location>
</feature>
<evidence type="ECO:0000313" key="3">
    <source>
        <dbReference type="EMBL" id="KAB7496083.1"/>
    </source>
</evidence>
<comment type="similarity">
    <text evidence="1">Belongs to the round spermatid basic protein 1 family.</text>
</comment>
<feature type="compositionally biased region" description="Polar residues" evidence="2">
    <location>
        <begin position="408"/>
        <end position="430"/>
    </location>
</feature>
<feature type="compositionally biased region" description="Low complexity" evidence="2">
    <location>
        <begin position="877"/>
        <end position="886"/>
    </location>
</feature>
<organism evidence="3 4">
    <name type="scientific">Armadillidium nasatum</name>
    <dbReference type="NCBI Taxonomy" id="96803"/>
    <lineage>
        <taxon>Eukaryota</taxon>
        <taxon>Metazoa</taxon>
        <taxon>Ecdysozoa</taxon>
        <taxon>Arthropoda</taxon>
        <taxon>Crustacea</taxon>
        <taxon>Multicrustacea</taxon>
        <taxon>Malacostraca</taxon>
        <taxon>Eumalacostraca</taxon>
        <taxon>Peracarida</taxon>
        <taxon>Isopoda</taxon>
        <taxon>Oniscidea</taxon>
        <taxon>Crinocheta</taxon>
        <taxon>Armadillidiidae</taxon>
        <taxon>Armadillidium</taxon>
    </lineage>
</organism>
<feature type="compositionally biased region" description="Basic and acidic residues" evidence="2">
    <location>
        <begin position="1284"/>
        <end position="1295"/>
    </location>
</feature>
<feature type="compositionally biased region" description="Basic and acidic residues" evidence="2">
    <location>
        <begin position="854"/>
        <end position="863"/>
    </location>
</feature>
<feature type="compositionally biased region" description="Basic and acidic residues" evidence="2">
    <location>
        <begin position="1055"/>
        <end position="1074"/>
    </location>
</feature>
<feature type="region of interest" description="Disordered" evidence="2">
    <location>
        <begin position="788"/>
        <end position="1097"/>
    </location>
</feature>
<feature type="region of interest" description="Disordered" evidence="2">
    <location>
        <begin position="1695"/>
        <end position="1917"/>
    </location>
</feature>
<accession>A0A5N5SPU2</accession>
<feature type="compositionally biased region" description="Low complexity" evidence="2">
    <location>
        <begin position="97"/>
        <end position="109"/>
    </location>
</feature>
<dbReference type="PANTHER" id="PTHR13354:SF11">
    <property type="entry name" value="LYSINE-SPECIFIC DEMETHYLASE 9"/>
    <property type="match status" value="1"/>
</dbReference>
<feature type="compositionally biased region" description="Polar residues" evidence="2">
    <location>
        <begin position="353"/>
        <end position="376"/>
    </location>
</feature>
<feature type="compositionally biased region" description="Polar residues" evidence="2">
    <location>
        <begin position="1829"/>
        <end position="1842"/>
    </location>
</feature>
<protein>
    <submittedName>
        <fullName evidence="3">Round spermatid basic protein 1-like protein</fullName>
    </submittedName>
</protein>
<feature type="compositionally biased region" description="Polar residues" evidence="2">
    <location>
        <begin position="110"/>
        <end position="128"/>
    </location>
</feature>
<feature type="region of interest" description="Disordered" evidence="2">
    <location>
        <begin position="704"/>
        <end position="732"/>
    </location>
</feature>
<feature type="compositionally biased region" description="Basic and acidic residues" evidence="2">
    <location>
        <begin position="1801"/>
        <end position="1815"/>
    </location>
</feature>
<feature type="compositionally biased region" description="Basic residues" evidence="2">
    <location>
        <begin position="277"/>
        <end position="287"/>
    </location>
</feature>
<feature type="compositionally biased region" description="Basic and acidic residues" evidence="2">
    <location>
        <begin position="1302"/>
        <end position="1314"/>
    </location>
</feature>
<feature type="compositionally biased region" description="Polar residues" evidence="2">
    <location>
        <begin position="586"/>
        <end position="614"/>
    </location>
</feature>
<feature type="region of interest" description="Disordered" evidence="2">
    <location>
        <begin position="1"/>
        <end position="41"/>
    </location>
</feature>
<dbReference type="PANTHER" id="PTHR13354">
    <property type="entry name" value="ROUND SPERMATID BASIC PROTEIN 1"/>
    <property type="match status" value="1"/>
</dbReference>
<dbReference type="Proteomes" id="UP000326759">
    <property type="component" value="Unassembled WGS sequence"/>
</dbReference>
<dbReference type="OrthoDB" id="6020087at2759"/>
<feature type="region of interest" description="Disordered" evidence="2">
    <location>
        <begin position="1216"/>
        <end position="1326"/>
    </location>
</feature>
<sequence length="1917" mass="214971">MESNTCSDNDNSLPSQDLQKNEDGNEEIKLPQDIEQPFYKDESSASCEILSAVECDSKTVSSSELHVKEKLDSSHSHHLSASQVDVNSLNSVSTIQNSNNKNSSSISSNTDATLQNVKPVSNNNNEMESLTPPLIDEFYKSKTTAQGSIESSPKSDSETDSLKLDDRSFSSFVEGINTCTSFFQDNKSLTGFSSLSFKNPFSKNNVNSSNLKSEPKNIKKHNQENVSHVLEDFASSTNQVKQNQSEVQQCDISLQHSPSHTLHNVDAITSNISSRQNKGHKRKKHSRSNSSPKRAHTEFDSLTNIKPEDYNSTKIDGSYTPPRHDSGCFTPPSQDSSSHSPIRQEVGLIPEKNISTNIPRRDSGSYTPPRRNSGSLTPPRRNSGDSSSPRNLKQNYSPPPKEFEFKSQGISNGSNLPSRLETDTFSTGNRKFSCESLDVQKSTDDKLDEIGSFTPPRPFESFQPTKETFFSKGSGLSFSPKRKKSGSRTPPRRNSNGESVSLRRNSRSQDGPFICSRRESATNDSIRSASSPSSHSSRGSEDCHNNFHYDNFNKEKHCEMLDNVSIKCSEQISSNLSASLARDLNESSTDSTSQYSGYGAHTSESSNVGASGNEIPTSYDNYSYKDNKGQSQTKSFETYFPLFNKRNDEGFDEPSNINDTAYSPKPPPLPPQPPPPQPPPPPPPSSPPVPASPVLPFISSFSSCNSMSPKRHSSYTPESPSHIPGDQYIDPVSGTHFEKEKLNENSLPYTSSPRMTLMYSCPNTSKLRAINSSKDIEQSSYINHKMNTNFNKNNLKSQYSFEGGYGKNYRSEHQMQSSPRRETPSPIPDVPNECPRSPSPQFGSPDSSRSPSPSKEDPPKRCQESILSPTHVESYSHHISSPPYYSGMRSPFDGSHLRPAGLLTPSHPGYHSDNFSDILSPTSSRPELMSPPLQRSLNSIAASKQRYDDSSYYGKNHHNSSHASKGSSAISVESSASSLNNDKKLSQKNNSSVRSYRKVPMDLPVPKWKLDPSFYHPVKRKTSPPPRPPPPPPPPKSTEPVLSSPRVIAIPPSAEKLRRFSEEKDKSLDKEKSHLILQKSTDGELDNSITSSDSDEMKIKMEIDENYKVDSSVDMSPVSETSSCISAKPQDFKTEVLDELCKFAEKGDTTIYTGPQKEQEAEVVVTPPVEEDDMIYFSPTKSKSKLPTSSKKEKNEKVKLEFQVTSSVGIDIVKEEQTLPKEEKIEKKEYLEVKTDSKGMTEKDTWKTNPESFTNSNLNKDKISNSNATEFPKSHGDAAAPKLPEPKERADEDNGQKLQETSSRDREKGRDKDKKPHTHSSSHDTKYKCSKCYKRSKIKRYNVGVQCKRDKSSKSDPIMSVPSNVTTNNNSKYCFAKIDYGTKHVSLPRPASNKPSLQKYKYGYLMHIETYPNGDATIVHMYQDEIDHFSEEEMDELAKEFLEVVFSEDETGNAYHVCGIVHNAASYMPDLLDYMAEKHSGMIVKAGVIGHIGRNSDLETYSMEKYREEVCKHYCNGTFRFGPLHQLSVVGTVHEEVGGYFPMFLNMLEENPFLRKAMPWGPLSGVKMSTPQQSNDGPILWIRPGVLKAVHCGHPYTHNRIVKDVIAFDAHDFNELVEKLQLDLHEPPISQCVQWIEDAKLNQLRRDGIRFARIQMCDNDIYFLPRNVIHQFRTVTAVCSVAWHIQLKQYNINTSSGDEKSEETAPSSPPATHPVNKETKEKREEKPEQQRSKRDKEKERERDREKRHHKSKHKHKMKDKDKDQERERPRDKEREKERERDKEKHNNSSVKKRKQESFPQEAKDNDKTTDPDVQHPPRKRRKSHETDNENLSTKSTHSLNKETTSSSSSSTSAPANISVLSSSNTTTTTLSSSSAPNAGTTKSDKRMNPLFRKVQKTASESDKVDTDILGSIMAEYS</sequence>
<feature type="compositionally biased region" description="Polar residues" evidence="2">
    <location>
        <begin position="913"/>
        <end position="925"/>
    </location>
</feature>
<feature type="compositionally biased region" description="Basic and acidic residues" evidence="2">
    <location>
        <begin position="1216"/>
        <end position="1246"/>
    </location>
</feature>
<feature type="compositionally biased region" description="Polar residues" evidence="2">
    <location>
        <begin position="331"/>
        <end position="341"/>
    </location>
</feature>
<dbReference type="InterPro" id="IPR026306">
    <property type="entry name" value="RSBN1/Dpy-2/CEP530"/>
</dbReference>
<feature type="compositionally biased region" description="Low complexity" evidence="2">
    <location>
        <begin position="1843"/>
        <end position="1874"/>
    </location>
</feature>
<feature type="region of interest" description="Disordered" evidence="2">
    <location>
        <begin position="143"/>
        <end position="162"/>
    </location>
</feature>
<feature type="compositionally biased region" description="Low complexity" evidence="2">
    <location>
        <begin position="961"/>
        <end position="978"/>
    </location>
</feature>
<dbReference type="EMBL" id="SEYY01021782">
    <property type="protein sequence ID" value="KAB7496083.1"/>
    <property type="molecule type" value="Genomic_DNA"/>
</dbReference>
<dbReference type="GO" id="GO:0005634">
    <property type="term" value="C:nucleus"/>
    <property type="evidence" value="ECO:0007669"/>
    <property type="project" value="InterPro"/>
</dbReference>
<feature type="compositionally biased region" description="Low complexity" evidence="2">
    <location>
        <begin position="844"/>
        <end position="853"/>
    </location>
</feature>
<reference evidence="3 4" key="1">
    <citation type="journal article" date="2019" name="PLoS Biol.">
        <title>Sex chromosomes control vertical transmission of feminizing Wolbachia symbionts in an isopod.</title>
        <authorList>
            <person name="Becking T."/>
            <person name="Chebbi M.A."/>
            <person name="Giraud I."/>
            <person name="Moumen B."/>
            <person name="Laverre T."/>
            <person name="Caubet Y."/>
            <person name="Peccoud J."/>
            <person name="Gilbert C."/>
            <person name="Cordaux R."/>
        </authorList>
    </citation>
    <scope>NUCLEOTIDE SEQUENCE [LARGE SCALE GENOMIC DNA]</scope>
    <source>
        <strain evidence="3">ANa2</strain>
        <tissue evidence="3">Whole body excluding digestive tract and cuticle</tissue>
    </source>
</reference>
<comment type="caution">
    <text evidence="3">The sequence shown here is derived from an EMBL/GenBank/DDBJ whole genome shotgun (WGS) entry which is preliminary data.</text>
</comment>